<dbReference type="Proteomes" id="UP001516400">
    <property type="component" value="Unassembled WGS sequence"/>
</dbReference>
<name>A0ABD2P6A3_9CUCU</name>
<reference evidence="1 2" key="1">
    <citation type="journal article" date="2021" name="BMC Biol.">
        <title>Horizontally acquired antibacterial genes associated with adaptive radiation of ladybird beetles.</title>
        <authorList>
            <person name="Li H.S."/>
            <person name="Tang X.F."/>
            <person name="Huang Y.H."/>
            <person name="Xu Z.Y."/>
            <person name="Chen M.L."/>
            <person name="Du X.Y."/>
            <person name="Qiu B.Y."/>
            <person name="Chen P.T."/>
            <person name="Zhang W."/>
            <person name="Slipinski A."/>
            <person name="Escalona H.E."/>
            <person name="Waterhouse R.M."/>
            <person name="Zwick A."/>
            <person name="Pang H."/>
        </authorList>
    </citation>
    <scope>NUCLEOTIDE SEQUENCE [LARGE SCALE GENOMIC DNA]</scope>
    <source>
        <strain evidence="1">SYSU2018</strain>
    </source>
</reference>
<evidence type="ECO:0000313" key="2">
    <source>
        <dbReference type="Proteomes" id="UP001516400"/>
    </source>
</evidence>
<comment type="caution">
    <text evidence="1">The sequence shown here is derived from an EMBL/GenBank/DDBJ whole genome shotgun (WGS) entry which is preliminary data.</text>
</comment>
<gene>
    <name evidence="1" type="ORF">HHI36_000749</name>
</gene>
<dbReference type="AlphaFoldDB" id="A0ABD2P6A3"/>
<evidence type="ECO:0000313" key="1">
    <source>
        <dbReference type="EMBL" id="KAL3286238.1"/>
    </source>
</evidence>
<protein>
    <submittedName>
        <fullName evidence="1">Uncharacterized protein</fullName>
    </submittedName>
</protein>
<accession>A0ABD2P6A3</accession>
<organism evidence="1 2">
    <name type="scientific">Cryptolaemus montrouzieri</name>
    <dbReference type="NCBI Taxonomy" id="559131"/>
    <lineage>
        <taxon>Eukaryota</taxon>
        <taxon>Metazoa</taxon>
        <taxon>Ecdysozoa</taxon>
        <taxon>Arthropoda</taxon>
        <taxon>Hexapoda</taxon>
        <taxon>Insecta</taxon>
        <taxon>Pterygota</taxon>
        <taxon>Neoptera</taxon>
        <taxon>Endopterygota</taxon>
        <taxon>Coleoptera</taxon>
        <taxon>Polyphaga</taxon>
        <taxon>Cucujiformia</taxon>
        <taxon>Coccinelloidea</taxon>
        <taxon>Coccinellidae</taxon>
        <taxon>Scymninae</taxon>
        <taxon>Scymnini</taxon>
        <taxon>Cryptolaemus</taxon>
    </lineage>
</organism>
<feature type="non-terminal residue" evidence="1">
    <location>
        <position position="1"/>
    </location>
</feature>
<sequence length="99" mass="10799">DVSKGFGVLGFPLLRIGNTIASDQIFKKALEFRTKLKISTNTCLALFGRLLRKTERRSSIAGDIFFANSMRLRVRQKKSGNSVACCASSMVGSSLLIAL</sequence>
<dbReference type="EMBL" id="JABFTP020000185">
    <property type="protein sequence ID" value="KAL3286238.1"/>
    <property type="molecule type" value="Genomic_DNA"/>
</dbReference>
<proteinExistence type="predicted"/>
<keyword evidence="2" id="KW-1185">Reference proteome</keyword>